<evidence type="ECO:0000256" key="3">
    <source>
        <dbReference type="SAM" id="Coils"/>
    </source>
</evidence>
<dbReference type="SUPFAM" id="SSF48024">
    <property type="entry name" value="N-terminal domain of DnaB helicase"/>
    <property type="match status" value="1"/>
</dbReference>
<evidence type="ECO:0000256" key="2">
    <source>
        <dbReference type="ARBA" id="ARBA00023125"/>
    </source>
</evidence>
<evidence type="ECO:0000259" key="4">
    <source>
        <dbReference type="Pfam" id="PF00772"/>
    </source>
</evidence>
<keyword evidence="2" id="KW-0238">DNA-binding</keyword>
<dbReference type="InterPro" id="IPR025048">
    <property type="entry name" value="DUF3987"/>
</dbReference>
<gene>
    <name evidence="5" type="ORF">GCM10009765_66540</name>
</gene>
<organism evidence="5 6">
    <name type="scientific">Fodinicola feengrottensis</name>
    <dbReference type="NCBI Taxonomy" id="435914"/>
    <lineage>
        <taxon>Bacteria</taxon>
        <taxon>Bacillati</taxon>
        <taxon>Actinomycetota</taxon>
        <taxon>Actinomycetes</taxon>
        <taxon>Mycobacteriales</taxon>
        <taxon>Fodinicola</taxon>
    </lineage>
</organism>
<accession>A0ABN2ILZ7</accession>
<keyword evidence="6" id="KW-1185">Reference proteome</keyword>
<name>A0ABN2ILZ7_9ACTN</name>
<evidence type="ECO:0000313" key="5">
    <source>
        <dbReference type="EMBL" id="GAA1707739.1"/>
    </source>
</evidence>
<keyword evidence="3" id="KW-0175">Coiled coil</keyword>
<dbReference type="Gene3D" id="1.10.860.10">
    <property type="entry name" value="DNAb Helicase, Chain A"/>
    <property type="match status" value="1"/>
</dbReference>
<dbReference type="EMBL" id="BAAANY010000032">
    <property type="protein sequence ID" value="GAA1707739.1"/>
    <property type="molecule type" value="Genomic_DNA"/>
</dbReference>
<sequence>MGESDVAEQMPPHDADAEEKVLGAVMLSGAVLDELTELTGEDFYRPSHAVIWSALTQLHTAGQPTEPVALVNHLVSAGELDRAGGIGAIHGIHRSAVVPAQAGYYAKILTDHTRRRAMIALGTRITDAATSGRDTDDLLATGRELLADAPTGAWPEPLPLPEKQALPVFPTEALPDWLGEYVTAVADFFQVPVDLPGSLALSVLSTAAGGRVQIQIRPDWIEHVNVFTMTAMPPGSRKSPVFKALTAPLLAAEAALVELSAPKREEALEARRRAEAELAKARTEADDATGGIERDLATQQAIEAALRLEEIVVPPKPILVEDDITSETAASRIAEQGGRLSVMAPEGTIVALMAGRYGGKPNFEVFLRGHGNDRLPVSRQNRREVIESVCLTVGLALQPSVLRELRSIPDAGGRGLLGRFLYSLPPDNVGLRRVRDVPLIPQLLTEEYQHTVKTLTLSLEPLAEPVMVQVTKDADDLVFDLQDEVEKLLAPGGTWSHPMMREWGSKWVGSCCVRIAGLLHVADNFRDTKGGGYAQPLTRDTLLRAERIARYYAEHALVAFDEMQVDTAVFGAKFVLDWITRNNKTTFTRRDAYYANRRTFPRVDDIIPALTLLDQYGYLREYVRTAGAKGGRPSTTYLVNPAITGTAGGAAADVIPLRPA</sequence>
<proteinExistence type="predicted"/>
<dbReference type="InterPro" id="IPR016136">
    <property type="entry name" value="DNA_helicase_N/primase_C"/>
</dbReference>
<dbReference type="InterPro" id="IPR007693">
    <property type="entry name" value="DNA_helicase_DnaB-like_N"/>
</dbReference>
<dbReference type="InterPro" id="IPR036185">
    <property type="entry name" value="DNA_heli_DnaB-like_N_sf"/>
</dbReference>
<dbReference type="Pfam" id="PF00772">
    <property type="entry name" value="DnaB"/>
    <property type="match status" value="1"/>
</dbReference>
<dbReference type="PANTHER" id="PTHR30153">
    <property type="entry name" value="REPLICATIVE DNA HELICASE DNAB"/>
    <property type="match status" value="1"/>
</dbReference>
<dbReference type="PANTHER" id="PTHR30153:SF2">
    <property type="entry name" value="REPLICATIVE DNA HELICASE"/>
    <property type="match status" value="1"/>
</dbReference>
<feature type="coiled-coil region" evidence="3">
    <location>
        <begin position="264"/>
        <end position="291"/>
    </location>
</feature>
<evidence type="ECO:0000313" key="6">
    <source>
        <dbReference type="Proteomes" id="UP001500618"/>
    </source>
</evidence>
<feature type="domain" description="DNA helicase DnaB-like N-terminal" evidence="4">
    <location>
        <begin position="11"/>
        <end position="110"/>
    </location>
</feature>
<dbReference type="Proteomes" id="UP001500618">
    <property type="component" value="Unassembled WGS sequence"/>
</dbReference>
<dbReference type="Pfam" id="PF13148">
    <property type="entry name" value="DUF3987"/>
    <property type="match status" value="1"/>
</dbReference>
<protein>
    <recommendedName>
        <fullName evidence="4">DNA helicase DnaB-like N-terminal domain-containing protein</fullName>
    </recommendedName>
</protein>
<comment type="caution">
    <text evidence="5">The sequence shown here is derived from an EMBL/GenBank/DDBJ whole genome shotgun (WGS) entry which is preliminary data.</text>
</comment>
<reference evidence="5 6" key="1">
    <citation type="journal article" date="2019" name="Int. J. Syst. Evol. Microbiol.">
        <title>The Global Catalogue of Microorganisms (GCM) 10K type strain sequencing project: providing services to taxonomists for standard genome sequencing and annotation.</title>
        <authorList>
            <consortium name="The Broad Institute Genomics Platform"/>
            <consortium name="The Broad Institute Genome Sequencing Center for Infectious Disease"/>
            <person name="Wu L."/>
            <person name="Ma J."/>
        </authorList>
    </citation>
    <scope>NUCLEOTIDE SEQUENCE [LARGE SCALE GENOMIC DNA]</scope>
    <source>
        <strain evidence="5 6">JCM 14718</strain>
    </source>
</reference>
<evidence type="ECO:0000256" key="1">
    <source>
        <dbReference type="ARBA" id="ARBA00022705"/>
    </source>
</evidence>
<keyword evidence="1" id="KW-0235">DNA replication</keyword>